<name>A0A6A6PU59_9PEZI</name>
<accession>A0A6A6PU59</accession>
<reference evidence="1" key="1">
    <citation type="journal article" date="2020" name="Stud. Mycol.">
        <title>101 Dothideomycetes genomes: a test case for predicting lifestyles and emergence of pathogens.</title>
        <authorList>
            <person name="Haridas S."/>
            <person name="Albert R."/>
            <person name="Binder M."/>
            <person name="Bloem J."/>
            <person name="Labutti K."/>
            <person name="Salamov A."/>
            <person name="Andreopoulos B."/>
            <person name="Baker S."/>
            <person name="Barry K."/>
            <person name="Bills G."/>
            <person name="Bluhm B."/>
            <person name="Cannon C."/>
            <person name="Castanera R."/>
            <person name="Culley D."/>
            <person name="Daum C."/>
            <person name="Ezra D."/>
            <person name="Gonzalez J."/>
            <person name="Henrissat B."/>
            <person name="Kuo A."/>
            <person name="Liang C."/>
            <person name="Lipzen A."/>
            <person name="Lutzoni F."/>
            <person name="Magnuson J."/>
            <person name="Mondo S."/>
            <person name="Nolan M."/>
            <person name="Ohm R."/>
            <person name="Pangilinan J."/>
            <person name="Park H.-J."/>
            <person name="Ramirez L."/>
            <person name="Alfaro M."/>
            <person name="Sun H."/>
            <person name="Tritt A."/>
            <person name="Yoshinaga Y."/>
            <person name="Zwiers L.-H."/>
            <person name="Turgeon B."/>
            <person name="Goodwin S."/>
            <person name="Spatafora J."/>
            <person name="Crous P."/>
            <person name="Grigoriev I."/>
        </authorList>
    </citation>
    <scope>NUCLEOTIDE SEQUENCE</scope>
    <source>
        <strain evidence="1">CBS 113389</strain>
    </source>
</reference>
<gene>
    <name evidence="1" type="ORF">BDY17DRAFT_324247</name>
</gene>
<proteinExistence type="predicted"/>
<keyword evidence="2" id="KW-1185">Reference proteome</keyword>
<evidence type="ECO:0000313" key="2">
    <source>
        <dbReference type="Proteomes" id="UP000799767"/>
    </source>
</evidence>
<evidence type="ECO:0008006" key="3">
    <source>
        <dbReference type="Google" id="ProtNLM"/>
    </source>
</evidence>
<protein>
    <recommendedName>
        <fullName evidence="3">SnoaL-like domain-containing protein</fullName>
    </recommendedName>
</protein>
<dbReference type="AlphaFoldDB" id="A0A6A6PU59"/>
<sequence length="211" mass="23782">MNGKPDSLSQLLPQQIRYAFDRHEQKASMKPGSLSHLLPQKTLYAVDRYGQQAATEADSLSQLRPYFTQTTAAHYPSLQPKTPTASQLESMTARILDIVQAGDWTHPDWQNFVAYDFVAKLPIRGLTTSRQAYEEGYEVSRTLSPRLYHPPNSIVAYVDESQQTARVFVLAQLFGNPSPLVRQGVMVYHFALTTQGWKAVKLLAMKGADFY</sequence>
<dbReference type="Proteomes" id="UP000799767">
    <property type="component" value="Unassembled WGS sequence"/>
</dbReference>
<dbReference type="RefSeq" id="XP_033590092.1">
    <property type="nucleotide sequence ID" value="XM_033737156.1"/>
</dbReference>
<organism evidence="1 2">
    <name type="scientific">Neohortaea acidophila</name>
    <dbReference type="NCBI Taxonomy" id="245834"/>
    <lineage>
        <taxon>Eukaryota</taxon>
        <taxon>Fungi</taxon>
        <taxon>Dikarya</taxon>
        <taxon>Ascomycota</taxon>
        <taxon>Pezizomycotina</taxon>
        <taxon>Dothideomycetes</taxon>
        <taxon>Dothideomycetidae</taxon>
        <taxon>Mycosphaerellales</taxon>
        <taxon>Teratosphaeriaceae</taxon>
        <taxon>Neohortaea</taxon>
    </lineage>
</organism>
<dbReference type="GeneID" id="54478158"/>
<dbReference type="EMBL" id="MU001635">
    <property type="protein sequence ID" value="KAF2483522.1"/>
    <property type="molecule type" value="Genomic_DNA"/>
</dbReference>
<evidence type="ECO:0000313" key="1">
    <source>
        <dbReference type="EMBL" id="KAF2483522.1"/>
    </source>
</evidence>